<keyword evidence="3" id="KW-1185">Reference proteome</keyword>
<organism evidence="2 4">
    <name type="scientific">Flavobacterium circumlabens</name>
    <dbReference type="NCBI Taxonomy" id="2133765"/>
    <lineage>
        <taxon>Bacteria</taxon>
        <taxon>Pseudomonadati</taxon>
        <taxon>Bacteroidota</taxon>
        <taxon>Flavobacteriia</taxon>
        <taxon>Flavobacteriales</taxon>
        <taxon>Flavobacteriaceae</taxon>
        <taxon>Flavobacterium</taxon>
    </lineage>
</organism>
<gene>
    <name evidence="2" type="ORF">D0809_23360</name>
    <name evidence="1" type="ORF">EV142_11444</name>
</gene>
<dbReference type="SUPFAM" id="SSF51735">
    <property type="entry name" value="NAD(P)-binding Rossmann-fold domains"/>
    <property type="match status" value="1"/>
</dbReference>
<proteinExistence type="predicted"/>
<reference evidence="2 4" key="2">
    <citation type="journal article" date="2018" name="Syst. Appl. Microbiol.">
        <title>Flavobacterium circumlabens sp. nov. and Flavobacterium cupreum sp. nov., two psychrotrophic species isolated from Antarctic environmental samples.</title>
        <authorList>
            <person name="Kralova S."/>
            <person name="Busse H.J."/>
            <person name="Svec P."/>
            <person name="Maslanova I."/>
            <person name="Stankova E."/>
            <person name="Bartak M."/>
            <person name="Sedlacek I."/>
        </authorList>
    </citation>
    <scope>NUCLEOTIDE SEQUENCE [LARGE SCALE GENOMIC DNA]</scope>
    <source>
        <strain evidence="2 4">CCM 8828</strain>
    </source>
</reference>
<protein>
    <submittedName>
        <fullName evidence="1">Enoyl-ACP reductase-like protein</fullName>
    </submittedName>
    <submittedName>
        <fullName evidence="2">SDR family oxidoreductase</fullName>
    </submittedName>
</protein>
<accession>A0A4Y7U6V8</accession>
<comment type="caution">
    <text evidence="2">The sequence shown here is derived from an EMBL/GenBank/DDBJ whole genome shotgun (WGS) entry which is preliminary data.</text>
</comment>
<dbReference type="EMBL" id="QWDN01000013">
    <property type="protein sequence ID" value="TEB41818.1"/>
    <property type="molecule type" value="Genomic_DNA"/>
</dbReference>
<dbReference type="Proteomes" id="UP000298340">
    <property type="component" value="Unassembled WGS sequence"/>
</dbReference>
<evidence type="ECO:0000313" key="2">
    <source>
        <dbReference type="EMBL" id="TEB41818.1"/>
    </source>
</evidence>
<dbReference type="EMBL" id="SLWA01000014">
    <property type="protein sequence ID" value="TCN50705.1"/>
    <property type="molecule type" value="Genomic_DNA"/>
</dbReference>
<dbReference type="AlphaFoldDB" id="A0A4Y7U6V8"/>
<dbReference type="InterPro" id="IPR002347">
    <property type="entry name" value="SDR_fam"/>
</dbReference>
<dbReference type="Proteomes" id="UP000295270">
    <property type="component" value="Unassembled WGS sequence"/>
</dbReference>
<evidence type="ECO:0000313" key="4">
    <source>
        <dbReference type="Proteomes" id="UP000298340"/>
    </source>
</evidence>
<reference evidence="1 3" key="1">
    <citation type="journal article" date="2015" name="Stand. Genomic Sci.">
        <title>Genomic Encyclopedia of Bacterial and Archaeal Type Strains, Phase III: the genomes of soil and plant-associated and newly described type strains.</title>
        <authorList>
            <person name="Whitman W.B."/>
            <person name="Woyke T."/>
            <person name="Klenk H.P."/>
            <person name="Zhou Y."/>
            <person name="Lilburn T.G."/>
            <person name="Beck B.J."/>
            <person name="De Vos P."/>
            <person name="Vandamme P."/>
            <person name="Eisen J.A."/>
            <person name="Garrity G."/>
            <person name="Hugenholtz P."/>
            <person name="Kyrpides N.C."/>
        </authorList>
    </citation>
    <scope>NUCLEOTIDE SEQUENCE [LARGE SCALE GENOMIC DNA]</scope>
    <source>
        <strain evidence="1 3">P5626</strain>
    </source>
</reference>
<reference evidence="1" key="3">
    <citation type="submission" date="2019-03" db="EMBL/GenBank/DDBJ databases">
        <authorList>
            <person name="Whitman W."/>
            <person name="Huntemann M."/>
            <person name="Clum A."/>
            <person name="Pillay M."/>
            <person name="Palaniappan K."/>
            <person name="Varghese N."/>
            <person name="Mikhailova N."/>
            <person name="Stamatis D."/>
            <person name="Reddy T."/>
            <person name="Daum C."/>
            <person name="Shapiro N."/>
            <person name="Ivanova N."/>
            <person name="Kyrpides N."/>
            <person name="Woyke T."/>
        </authorList>
    </citation>
    <scope>NUCLEOTIDE SEQUENCE</scope>
    <source>
        <strain evidence="1">P5626</strain>
    </source>
</reference>
<dbReference type="RefSeq" id="WP_132038258.1">
    <property type="nucleotide sequence ID" value="NZ_QWDN01000013.1"/>
</dbReference>
<dbReference type="OrthoDB" id="9804774at2"/>
<evidence type="ECO:0000313" key="3">
    <source>
        <dbReference type="Proteomes" id="UP000295270"/>
    </source>
</evidence>
<dbReference type="Gene3D" id="3.40.50.720">
    <property type="entry name" value="NAD(P)-binding Rossmann-like Domain"/>
    <property type="match status" value="1"/>
</dbReference>
<name>A0A4Y7U6V8_9FLAO</name>
<sequence>MHSNSDGVAEVVSQIAKAQHLSEAKMKELIIQNTNPTSLLQRFINPSEIANMAVYLCSNLASATNGAVTRVDGGVLTRYNNYELTIFK</sequence>
<dbReference type="InterPro" id="IPR036291">
    <property type="entry name" value="NAD(P)-bd_dom_sf"/>
</dbReference>
<dbReference type="Pfam" id="PF13561">
    <property type="entry name" value="adh_short_C2"/>
    <property type="match status" value="1"/>
</dbReference>
<evidence type="ECO:0000313" key="1">
    <source>
        <dbReference type="EMBL" id="TCN50705.1"/>
    </source>
</evidence>